<dbReference type="EMBL" id="CP036434">
    <property type="protein sequence ID" value="QDV05684.1"/>
    <property type="molecule type" value="Genomic_DNA"/>
</dbReference>
<dbReference type="PRINTS" id="PR00149">
    <property type="entry name" value="FUMRATELYASE"/>
</dbReference>
<organism evidence="6 7">
    <name type="scientific">Saltatorellus ferox</name>
    <dbReference type="NCBI Taxonomy" id="2528018"/>
    <lineage>
        <taxon>Bacteria</taxon>
        <taxon>Pseudomonadati</taxon>
        <taxon>Planctomycetota</taxon>
        <taxon>Planctomycetia</taxon>
        <taxon>Planctomycetia incertae sedis</taxon>
        <taxon>Saltatorellus</taxon>
    </lineage>
</organism>
<comment type="catalytic activity">
    <reaction evidence="4">
        <text>N(6)-(1,2-dicarboxyethyl)-AMP = fumarate + AMP</text>
        <dbReference type="Rhea" id="RHEA:16853"/>
        <dbReference type="ChEBI" id="CHEBI:29806"/>
        <dbReference type="ChEBI" id="CHEBI:57567"/>
        <dbReference type="ChEBI" id="CHEBI:456215"/>
        <dbReference type="EC" id="4.3.2.2"/>
    </reaction>
</comment>
<dbReference type="GO" id="GO:0004018">
    <property type="term" value="F:N6-(1,2-dicarboxyethyl)AMP AMP-lyase (fumarate-forming) activity"/>
    <property type="evidence" value="ECO:0007669"/>
    <property type="project" value="UniProtKB-UniRule"/>
</dbReference>
<dbReference type="GO" id="GO:0044208">
    <property type="term" value="P:'de novo' AMP biosynthetic process"/>
    <property type="evidence" value="ECO:0007669"/>
    <property type="project" value="UniProtKB-UniPathway"/>
</dbReference>
<dbReference type="SMART" id="SM00998">
    <property type="entry name" value="ADSL_C"/>
    <property type="match status" value="1"/>
</dbReference>
<dbReference type="InterPro" id="IPR004769">
    <property type="entry name" value="Pur_lyase"/>
</dbReference>
<dbReference type="RefSeq" id="WP_145195195.1">
    <property type="nucleotide sequence ID" value="NZ_CP036434.1"/>
</dbReference>
<gene>
    <name evidence="6" type="primary">purB</name>
    <name evidence="6" type="ORF">Poly30_11830</name>
</gene>
<protein>
    <recommendedName>
        <fullName evidence="3 4">Adenylosuccinate lyase</fullName>
        <shortName evidence="4">ASL</shortName>
        <ecNumber evidence="3 4">4.3.2.2</ecNumber>
    </recommendedName>
    <alternativeName>
        <fullName evidence="4">Adenylosuccinase</fullName>
    </alternativeName>
</protein>
<dbReference type="InterPro" id="IPR020557">
    <property type="entry name" value="Fumarate_lyase_CS"/>
</dbReference>
<evidence type="ECO:0000256" key="3">
    <source>
        <dbReference type="NCBIfam" id="TIGR00928"/>
    </source>
</evidence>
<evidence type="ECO:0000256" key="4">
    <source>
        <dbReference type="RuleBase" id="RU361172"/>
    </source>
</evidence>
<evidence type="ECO:0000313" key="7">
    <source>
        <dbReference type="Proteomes" id="UP000320390"/>
    </source>
</evidence>
<dbReference type="InterPro" id="IPR000362">
    <property type="entry name" value="Fumarate_lyase_fam"/>
</dbReference>
<feature type="domain" description="Adenylosuccinate lyase C-terminal" evidence="5">
    <location>
        <begin position="380"/>
        <end position="463"/>
    </location>
</feature>
<evidence type="ECO:0000256" key="2">
    <source>
        <dbReference type="ARBA" id="ARBA00023239"/>
    </source>
</evidence>
<dbReference type="NCBIfam" id="TIGR00928">
    <property type="entry name" value="purB"/>
    <property type="match status" value="1"/>
</dbReference>
<sequence>MKQDPAAHDELPEPEYKSPLGTRYASRAMRANFSDHTKFTTWRKLWIALAESSRELGLNITQGQVDELKAHATDLDLDLAAKYEKELRHDVMAHVHAWGDVCPTARPIIHLGATSCYVGDNTDLIVMREGLRLLRGQLVSTLDALAKFARQWKDLPTLGFTHFQPAQATTVGKRACLWIQDLVHDLDDLRQVETQIRFRGVKGTTGTQASFLELFEGDHDKVRALDARVTEKMGFARTFGVTGQTYPRKLDFRVLQVLSSICQSAHKFATDLRLLANKRELEEPFGAKQIGSSAMPWKRNPMRSERICALSRFVIELTGNAAHTAANQWLERTLDDSANRRLSIAEAFLATDAVLNLYVDVASGMIVYPAIVARHLDAELPFLASEAVMMEAVKAGGDRQDLHERIRVHSHLAATEIKEGRESDLRQRLASDPAFSDVAGHLDELLDGRRYVGRAPQQVDEFLVEEVDPILAEFAEDLGVQSEVRV</sequence>
<comment type="pathway">
    <text evidence="4">Purine metabolism; AMP biosynthesis via de novo pathway; AMP from IMP: step 2/2.</text>
</comment>
<dbReference type="OrthoDB" id="9768878at2"/>
<reference evidence="6 7" key="1">
    <citation type="submission" date="2019-02" db="EMBL/GenBank/DDBJ databases">
        <title>Deep-cultivation of Planctomycetes and their phenomic and genomic characterization uncovers novel biology.</title>
        <authorList>
            <person name="Wiegand S."/>
            <person name="Jogler M."/>
            <person name="Boedeker C."/>
            <person name="Pinto D."/>
            <person name="Vollmers J."/>
            <person name="Rivas-Marin E."/>
            <person name="Kohn T."/>
            <person name="Peeters S.H."/>
            <person name="Heuer A."/>
            <person name="Rast P."/>
            <person name="Oberbeckmann S."/>
            <person name="Bunk B."/>
            <person name="Jeske O."/>
            <person name="Meyerdierks A."/>
            <person name="Storesund J.E."/>
            <person name="Kallscheuer N."/>
            <person name="Luecker S."/>
            <person name="Lage O.M."/>
            <person name="Pohl T."/>
            <person name="Merkel B.J."/>
            <person name="Hornburger P."/>
            <person name="Mueller R.-W."/>
            <person name="Bruemmer F."/>
            <person name="Labrenz M."/>
            <person name="Spormann A.M."/>
            <person name="Op den Camp H."/>
            <person name="Overmann J."/>
            <person name="Amann R."/>
            <person name="Jetten M.S.M."/>
            <person name="Mascher T."/>
            <person name="Medema M.H."/>
            <person name="Devos D.P."/>
            <person name="Kaster A.-K."/>
            <person name="Ovreas L."/>
            <person name="Rohde M."/>
            <person name="Galperin M.Y."/>
            <person name="Jogler C."/>
        </authorList>
    </citation>
    <scope>NUCLEOTIDE SEQUENCE [LARGE SCALE GENOMIC DNA]</scope>
    <source>
        <strain evidence="6 7">Poly30</strain>
    </source>
</reference>
<dbReference type="PANTHER" id="PTHR43172">
    <property type="entry name" value="ADENYLOSUCCINATE LYASE"/>
    <property type="match status" value="1"/>
</dbReference>
<dbReference type="UniPathway" id="UPA00074">
    <property type="reaction ID" value="UER00132"/>
</dbReference>
<keyword evidence="1 4" id="KW-0658">Purine biosynthesis</keyword>
<dbReference type="GO" id="GO:0006189">
    <property type="term" value="P:'de novo' IMP biosynthetic process"/>
    <property type="evidence" value="ECO:0007669"/>
    <property type="project" value="UniProtKB-UniPathway"/>
</dbReference>
<dbReference type="SUPFAM" id="SSF48557">
    <property type="entry name" value="L-aspartase-like"/>
    <property type="match status" value="1"/>
</dbReference>
<dbReference type="FunFam" id="1.10.275.60:FF:000001">
    <property type="entry name" value="Adenylosuccinate lyase"/>
    <property type="match status" value="1"/>
</dbReference>
<comment type="catalytic activity">
    <reaction evidence="4">
        <text>(2S)-2-[5-amino-1-(5-phospho-beta-D-ribosyl)imidazole-4-carboxamido]succinate = 5-amino-1-(5-phospho-beta-D-ribosyl)imidazole-4-carboxamide + fumarate</text>
        <dbReference type="Rhea" id="RHEA:23920"/>
        <dbReference type="ChEBI" id="CHEBI:29806"/>
        <dbReference type="ChEBI" id="CHEBI:58443"/>
        <dbReference type="ChEBI" id="CHEBI:58475"/>
        <dbReference type="EC" id="4.3.2.2"/>
    </reaction>
</comment>
<keyword evidence="2 4" id="KW-0456">Lyase</keyword>
<dbReference type="CDD" id="cd03302">
    <property type="entry name" value="Adenylsuccinate_lyase_2"/>
    <property type="match status" value="1"/>
</dbReference>
<dbReference type="InterPro" id="IPR008948">
    <property type="entry name" value="L-Aspartase-like"/>
</dbReference>
<comment type="pathway">
    <text evidence="4">Purine metabolism; IMP biosynthesis via de novo pathway; 5-amino-1-(5-phospho-D-ribosyl)imidazole-4-carboxamide from 5-amino-1-(5-phospho-D-ribosyl)imidazole-4-carboxylate: step 2/2.</text>
</comment>
<accession>A0A518ENM0</accession>
<evidence type="ECO:0000259" key="5">
    <source>
        <dbReference type="SMART" id="SM00998"/>
    </source>
</evidence>
<dbReference type="PANTHER" id="PTHR43172:SF1">
    <property type="entry name" value="ADENYLOSUCCINATE LYASE"/>
    <property type="match status" value="1"/>
</dbReference>
<dbReference type="InterPro" id="IPR022761">
    <property type="entry name" value="Fumarate_lyase_N"/>
</dbReference>
<dbReference type="UniPathway" id="UPA00075">
    <property type="reaction ID" value="UER00336"/>
</dbReference>
<dbReference type="GO" id="GO:0005829">
    <property type="term" value="C:cytosol"/>
    <property type="evidence" value="ECO:0007669"/>
    <property type="project" value="TreeGrafter"/>
</dbReference>
<dbReference type="Gene3D" id="1.10.275.60">
    <property type="match status" value="1"/>
</dbReference>
<dbReference type="Gene3D" id="1.10.40.30">
    <property type="entry name" value="Fumarase/aspartase (C-terminal domain)"/>
    <property type="match status" value="1"/>
</dbReference>
<comment type="similarity">
    <text evidence="4">Belongs to the lyase 1 family. Adenylosuccinate lyase subfamily.</text>
</comment>
<dbReference type="PROSITE" id="PS00163">
    <property type="entry name" value="FUMARATE_LYASES"/>
    <property type="match status" value="1"/>
</dbReference>
<proteinExistence type="inferred from homology"/>
<dbReference type="EC" id="4.3.2.2" evidence="3 4"/>
<dbReference type="Proteomes" id="UP000320390">
    <property type="component" value="Chromosome"/>
</dbReference>
<dbReference type="Pfam" id="PF00206">
    <property type="entry name" value="Lyase_1"/>
    <property type="match status" value="1"/>
</dbReference>
<dbReference type="AlphaFoldDB" id="A0A518ENM0"/>
<dbReference type="GO" id="GO:0070626">
    <property type="term" value="F:(S)-2-(5-amino-1-(5-phospho-D-ribosyl)imidazole-4-carboxamido) succinate lyase (fumarate-forming) activity"/>
    <property type="evidence" value="ECO:0007669"/>
    <property type="project" value="TreeGrafter"/>
</dbReference>
<evidence type="ECO:0000313" key="6">
    <source>
        <dbReference type="EMBL" id="QDV05684.1"/>
    </source>
</evidence>
<name>A0A518ENM0_9BACT</name>
<dbReference type="InterPro" id="IPR019468">
    <property type="entry name" value="AdenyloSucc_lyase_C"/>
</dbReference>
<keyword evidence="7" id="KW-1185">Reference proteome</keyword>
<dbReference type="Gene3D" id="1.20.200.10">
    <property type="entry name" value="Fumarase/aspartase (Central domain)"/>
    <property type="match status" value="1"/>
</dbReference>
<dbReference type="Pfam" id="PF10397">
    <property type="entry name" value="ADSL_C"/>
    <property type="match status" value="1"/>
</dbReference>
<evidence type="ECO:0000256" key="1">
    <source>
        <dbReference type="ARBA" id="ARBA00022755"/>
    </source>
</evidence>